<dbReference type="Proteomes" id="UP000320653">
    <property type="component" value="Unassembled WGS sequence"/>
</dbReference>
<feature type="domain" description="Nudix hydrolase" evidence="11">
    <location>
        <begin position="45"/>
        <end position="184"/>
    </location>
</feature>
<feature type="binding site" evidence="9">
    <location>
        <position position="87"/>
    </location>
    <ligand>
        <name>Mg(2+)</name>
        <dbReference type="ChEBI" id="CHEBI:18420"/>
        <label>1</label>
    </ligand>
</feature>
<dbReference type="Gene3D" id="3.90.79.10">
    <property type="entry name" value="Nucleoside Triphosphate Pyrophosphohydrolase"/>
    <property type="match status" value="1"/>
</dbReference>
<proteinExistence type="inferred from homology"/>
<evidence type="ECO:0000313" key="13">
    <source>
        <dbReference type="Proteomes" id="UP000320653"/>
    </source>
</evidence>
<organism evidence="12 13">
    <name type="scientific">Neorhizobium alkalisoli</name>
    <dbReference type="NCBI Taxonomy" id="528178"/>
    <lineage>
        <taxon>Bacteria</taxon>
        <taxon>Pseudomonadati</taxon>
        <taxon>Pseudomonadota</taxon>
        <taxon>Alphaproteobacteria</taxon>
        <taxon>Hyphomicrobiales</taxon>
        <taxon>Rhizobiaceae</taxon>
        <taxon>Rhizobium/Agrobacterium group</taxon>
        <taxon>Neorhizobium</taxon>
    </lineage>
</organism>
<feature type="short sequence motif" description="Nudix box" evidence="10">
    <location>
        <begin position="88"/>
        <end position="109"/>
    </location>
</feature>
<evidence type="ECO:0000256" key="4">
    <source>
        <dbReference type="ARBA" id="ARBA00011738"/>
    </source>
</evidence>
<protein>
    <recommendedName>
        <fullName evidence="5">GDP-mannose pyrophosphatase</fullName>
    </recommendedName>
    <alternativeName>
        <fullName evidence="7">GDP-mannose hydrolase</fullName>
    </alternativeName>
    <alternativeName>
        <fullName evidence="8">GDPMK</fullName>
    </alternativeName>
</protein>
<comment type="similarity">
    <text evidence="3">Belongs to the Nudix hydrolase family. NudK subfamily.</text>
</comment>
<sequence>MTDNSDRVKIVSDKTLSNGWTRLSSYELDYTDRKGDTHRIHREIFHRTPAACILLHDVERDTVVLVKQFRLPAHLAGEDDFMIEVPAGLLDGDTPEEAIRREAMEETGFRVRDVKFVFKALMSPGAVTEVVHFFHAEVDLTDRVEEGGGLAEEHEDIEVLEVPLDDALAMIEDGRIIDAKTIMMLQWARLQRG</sequence>
<dbReference type="PROSITE" id="PS51462">
    <property type="entry name" value="NUDIX"/>
    <property type="match status" value="1"/>
</dbReference>
<evidence type="ECO:0000256" key="10">
    <source>
        <dbReference type="PIRSR" id="PIRSR604385-3"/>
    </source>
</evidence>
<dbReference type="GO" id="GO:0006753">
    <property type="term" value="P:nucleoside phosphate metabolic process"/>
    <property type="evidence" value="ECO:0007669"/>
    <property type="project" value="TreeGrafter"/>
</dbReference>
<comment type="catalytic activity">
    <reaction evidence="1">
        <text>GDP-alpha-D-mannose + H2O = alpha-D-mannose 1-phosphate + GMP + 2 H(+)</text>
        <dbReference type="Rhea" id="RHEA:27978"/>
        <dbReference type="ChEBI" id="CHEBI:15377"/>
        <dbReference type="ChEBI" id="CHEBI:15378"/>
        <dbReference type="ChEBI" id="CHEBI:57527"/>
        <dbReference type="ChEBI" id="CHEBI:58115"/>
        <dbReference type="ChEBI" id="CHEBI:58409"/>
    </reaction>
</comment>
<dbReference type="InterPro" id="IPR000086">
    <property type="entry name" value="NUDIX_hydrolase_dom"/>
</dbReference>
<evidence type="ECO:0000259" key="11">
    <source>
        <dbReference type="PROSITE" id="PS51462"/>
    </source>
</evidence>
<dbReference type="CDD" id="cd24157">
    <property type="entry name" value="NUDIX_GDPMK"/>
    <property type="match status" value="1"/>
</dbReference>
<dbReference type="GO" id="GO:0046872">
    <property type="term" value="F:metal ion binding"/>
    <property type="evidence" value="ECO:0007669"/>
    <property type="project" value="UniProtKB-KW"/>
</dbReference>
<dbReference type="PANTHER" id="PTHR11839">
    <property type="entry name" value="UDP/ADP-SUGAR PYROPHOSPHATASE"/>
    <property type="match status" value="1"/>
</dbReference>
<comment type="caution">
    <text evidence="12">The sequence shown here is derived from an EMBL/GenBank/DDBJ whole genome shotgun (WGS) entry which is preliminary data.</text>
</comment>
<feature type="binding site" evidence="9">
    <location>
        <position position="155"/>
    </location>
    <ligand>
        <name>Mg(2+)</name>
        <dbReference type="ChEBI" id="CHEBI:18420"/>
        <label>1</label>
    </ligand>
</feature>
<dbReference type="InterPro" id="IPR015797">
    <property type="entry name" value="NUDIX_hydrolase-like_dom_sf"/>
</dbReference>
<dbReference type="NCBIfam" id="TIGR00052">
    <property type="entry name" value="nudix-type nucleoside diphosphatase, YffH/AdpP family"/>
    <property type="match status" value="1"/>
</dbReference>
<evidence type="ECO:0000256" key="5">
    <source>
        <dbReference type="ARBA" id="ARBA00016377"/>
    </source>
</evidence>
<evidence type="ECO:0000256" key="7">
    <source>
        <dbReference type="ARBA" id="ARBA00032162"/>
    </source>
</evidence>
<dbReference type="SUPFAM" id="SSF55811">
    <property type="entry name" value="Nudix"/>
    <property type="match status" value="1"/>
</dbReference>
<dbReference type="Pfam" id="PF00293">
    <property type="entry name" value="NUDIX"/>
    <property type="match status" value="1"/>
</dbReference>
<dbReference type="PANTHER" id="PTHR11839:SF18">
    <property type="entry name" value="NUDIX HYDROLASE DOMAIN-CONTAINING PROTEIN"/>
    <property type="match status" value="1"/>
</dbReference>
<feature type="binding site" evidence="9">
    <location>
        <position position="102"/>
    </location>
    <ligand>
        <name>Mg(2+)</name>
        <dbReference type="ChEBI" id="CHEBI:18420"/>
        <label>1</label>
    </ligand>
</feature>
<evidence type="ECO:0000256" key="3">
    <source>
        <dbReference type="ARBA" id="ARBA00007275"/>
    </source>
</evidence>
<gene>
    <name evidence="12" type="ORF">FHW37_102412</name>
</gene>
<evidence type="ECO:0000256" key="2">
    <source>
        <dbReference type="ARBA" id="ARBA00001946"/>
    </source>
</evidence>
<evidence type="ECO:0000256" key="6">
    <source>
        <dbReference type="ARBA" id="ARBA00022801"/>
    </source>
</evidence>
<comment type="cofactor">
    <cofactor evidence="2 9">
        <name>Mg(2+)</name>
        <dbReference type="ChEBI" id="CHEBI:18420"/>
    </cofactor>
</comment>
<comment type="subunit">
    <text evidence="4">Homodimer.</text>
</comment>
<evidence type="ECO:0000256" key="9">
    <source>
        <dbReference type="PIRSR" id="PIRSR604385-2"/>
    </source>
</evidence>
<feature type="binding site" evidence="9">
    <location>
        <position position="106"/>
    </location>
    <ligand>
        <name>Mg(2+)</name>
        <dbReference type="ChEBI" id="CHEBI:18420"/>
        <label>1</label>
    </ligand>
</feature>
<accession>A0A561R2J0</accession>
<dbReference type="GO" id="GO:0019693">
    <property type="term" value="P:ribose phosphate metabolic process"/>
    <property type="evidence" value="ECO:0007669"/>
    <property type="project" value="TreeGrafter"/>
</dbReference>
<evidence type="ECO:0000256" key="8">
    <source>
        <dbReference type="ARBA" id="ARBA00032272"/>
    </source>
</evidence>
<dbReference type="AlphaFoldDB" id="A0A561R2J0"/>
<dbReference type="GO" id="GO:0005829">
    <property type="term" value="C:cytosol"/>
    <property type="evidence" value="ECO:0007669"/>
    <property type="project" value="TreeGrafter"/>
</dbReference>
<dbReference type="EMBL" id="VIWP01000002">
    <property type="protein sequence ID" value="TWF56773.1"/>
    <property type="molecule type" value="Genomic_DNA"/>
</dbReference>
<evidence type="ECO:0000256" key="1">
    <source>
        <dbReference type="ARBA" id="ARBA00000847"/>
    </source>
</evidence>
<dbReference type="OrthoDB" id="5292471at2"/>
<keyword evidence="9" id="KW-0479">Metal-binding</keyword>
<keyword evidence="6" id="KW-0378">Hydrolase</keyword>
<evidence type="ECO:0000313" key="12">
    <source>
        <dbReference type="EMBL" id="TWF56773.1"/>
    </source>
</evidence>
<reference evidence="12 13" key="1">
    <citation type="submission" date="2019-06" db="EMBL/GenBank/DDBJ databases">
        <title>Sorghum-associated microbial communities from plants grown in Nebraska, USA.</title>
        <authorList>
            <person name="Schachtman D."/>
        </authorList>
    </citation>
    <scope>NUCLEOTIDE SEQUENCE [LARGE SCALE GENOMIC DNA]</scope>
    <source>
        <strain evidence="12 13">1225</strain>
    </source>
</reference>
<name>A0A561R2J0_9HYPH</name>
<dbReference type="RefSeq" id="WP_145634645.1">
    <property type="nucleotide sequence ID" value="NZ_VIWP01000002.1"/>
</dbReference>
<keyword evidence="9" id="KW-0460">Magnesium</keyword>
<keyword evidence="13" id="KW-1185">Reference proteome</keyword>
<dbReference type="GO" id="GO:0016818">
    <property type="term" value="F:hydrolase activity, acting on acid anhydrides, in phosphorus-containing anhydrides"/>
    <property type="evidence" value="ECO:0007669"/>
    <property type="project" value="InterPro"/>
</dbReference>
<dbReference type="InterPro" id="IPR004385">
    <property type="entry name" value="NDP_pyrophosphatase"/>
</dbReference>